<feature type="transmembrane region" description="Helical" evidence="1">
    <location>
        <begin position="75"/>
        <end position="95"/>
    </location>
</feature>
<keyword evidence="1" id="KW-0812">Transmembrane</keyword>
<feature type="transmembrane region" description="Helical" evidence="1">
    <location>
        <begin position="50"/>
        <end position="68"/>
    </location>
</feature>
<dbReference type="KEGG" id="pyg:AWM70_13375"/>
<dbReference type="STRING" id="1462996.AWM70_13375"/>
<evidence type="ECO:0000256" key="1">
    <source>
        <dbReference type="SAM" id="Phobius"/>
    </source>
</evidence>
<evidence type="ECO:0008006" key="4">
    <source>
        <dbReference type="Google" id="ProtNLM"/>
    </source>
</evidence>
<organism evidence="2 3">
    <name type="scientific">Paenibacillus yonginensis</name>
    <dbReference type="NCBI Taxonomy" id="1462996"/>
    <lineage>
        <taxon>Bacteria</taxon>
        <taxon>Bacillati</taxon>
        <taxon>Bacillota</taxon>
        <taxon>Bacilli</taxon>
        <taxon>Bacillales</taxon>
        <taxon>Paenibacillaceae</taxon>
        <taxon>Paenibacillus</taxon>
    </lineage>
</organism>
<reference evidence="2 3" key="1">
    <citation type="submission" date="2016-01" db="EMBL/GenBank/DDBJ databases">
        <title>Complete Genome Sequence of Paenibacillus yonginensis DCY84, a novel Plant Growth-Promoting Bacteria with Elicitation of Induced Systemic Resistance.</title>
        <authorList>
            <person name="Kim Y.J."/>
            <person name="Yang D.C."/>
            <person name="Sukweenadhi J."/>
        </authorList>
    </citation>
    <scope>NUCLEOTIDE SEQUENCE [LARGE SCALE GENOMIC DNA]</scope>
    <source>
        <strain evidence="2 3">DCY84</strain>
    </source>
</reference>
<keyword evidence="1" id="KW-1133">Transmembrane helix</keyword>
<dbReference type="EMBL" id="CP014167">
    <property type="protein sequence ID" value="ANS75475.1"/>
    <property type="molecule type" value="Genomic_DNA"/>
</dbReference>
<name>A0A1B1N238_9BACL</name>
<protein>
    <recommendedName>
        <fullName evidence="4">TIGR04086 family membrane protein</fullName>
    </recommendedName>
</protein>
<keyword evidence="1" id="KW-0472">Membrane</keyword>
<dbReference type="OrthoDB" id="2381657at2"/>
<sequence>MEHIRRFIPFRIAGPTLSGLWYAYLWMMIGALFLSLLLKWSRFEEDSLSTFTYVVHAISVLAGSFVSGKRSERKGWYQGAITGILYAVLLFVISFLALDSSFKGGDLLYFIPAFLIGATGGIFGKNARKS</sequence>
<accession>A0A1B1N238</accession>
<keyword evidence="3" id="KW-1185">Reference proteome</keyword>
<gene>
    <name evidence="2" type="ORF">AWM70_13375</name>
</gene>
<evidence type="ECO:0000313" key="3">
    <source>
        <dbReference type="Proteomes" id="UP000092573"/>
    </source>
</evidence>
<dbReference type="NCBIfam" id="TIGR04086">
    <property type="entry name" value="TIGR04086_membr"/>
    <property type="match status" value="1"/>
</dbReference>
<dbReference type="Proteomes" id="UP000092573">
    <property type="component" value="Chromosome"/>
</dbReference>
<dbReference type="RefSeq" id="WP_068697163.1">
    <property type="nucleotide sequence ID" value="NZ_CP014167.1"/>
</dbReference>
<dbReference type="AlphaFoldDB" id="A0A1B1N238"/>
<evidence type="ECO:0000313" key="2">
    <source>
        <dbReference type="EMBL" id="ANS75475.1"/>
    </source>
</evidence>
<dbReference type="InterPro" id="IPR023804">
    <property type="entry name" value="DUF3792_TM"/>
</dbReference>
<proteinExistence type="predicted"/>
<feature type="transmembrane region" description="Helical" evidence="1">
    <location>
        <begin position="107"/>
        <end position="124"/>
    </location>
</feature>
<dbReference type="Pfam" id="PF12670">
    <property type="entry name" value="DUF3792"/>
    <property type="match status" value="1"/>
</dbReference>